<reference evidence="3 4" key="1">
    <citation type="journal article" date="2010" name="Nature">
        <title>Comparative genomics reveals mobile pathogenicity chromosomes in Fusarium.</title>
        <authorList>
            <person name="Ma L.J."/>
            <person name="van der Does H.C."/>
            <person name="Borkovich K.A."/>
            <person name="Coleman J.J."/>
            <person name="Daboussi M.J."/>
            <person name="Di Pietro A."/>
            <person name="Dufresne M."/>
            <person name="Freitag M."/>
            <person name="Grabherr M."/>
            <person name="Henrissat B."/>
            <person name="Houterman P.M."/>
            <person name="Kang S."/>
            <person name="Shim W.B."/>
            <person name="Woloshuk C."/>
            <person name="Xie X."/>
            <person name="Xu J.R."/>
            <person name="Antoniw J."/>
            <person name="Baker S.E."/>
            <person name="Bluhm B.H."/>
            <person name="Breakspear A."/>
            <person name="Brown D.W."/>
            <person name="Butchko R.A."/>
            <person name="Chapman S."/>
            <person name="Coulson R."/>
            <person name="Coutinho P.M."/>
            <person name="Danchin E.G."/>
            <person name="Diener A."/>
            <person name="Gale L.R."/>
            <person name="Gardiner D.M."/>
            <person name="Goff S."/>
            <person name="Hammond-Kosack K.E."/>
            <person name="Hilburn K."/>
            <person name="Hua-Van A."/>
            <person name="Jonkers W."/>
            <person name="Kazan K."/>
            <person name="Kodira C.D."/>
            <person name="Koehrsen M."/>
            <person name="Kumar L."/>
            <person name="Lee Y.H."/>
            <person name="Li L."/>
            <person name="Manners J.M."/>
            <person name="Miranda-Saavedra D."/>
            <person name="Mukherjee M."/>
            <person name="Park G."/>
            <person name="Park J."/>
            <person name="Park S.Y."/>
            <person name="Proctor R.H."/>
            <person name="Regev A."/>
            <person name="Ruiz-Roldan M.C."/>
            <person name="Sain D."/>
            <person name="Sakthikumar S."/>
            <person name="Sykes S."/>
            <person name="Schwartz D.C."/>
            <person name="Turgeon B.G."/>
            <person name="Wapinski I."/>
            <person name="Yoder O."/>
            <person name="Young S."/>
            <person name="Zeng Q."/>
            <person name="Zhou S."/>
            <person name="Galagan J."/>
            <person name="Cuomo C.A."/>
            <person name="Kistler H.C."/>
            <person name="Rep M."/>
        </authorList>
    </citation>
    <scope>NUCLEOTIDE SEQUENCE [LARGE SCALE GENOMIC DNA]</scope>
    <source>
        <strain evidence="4">M3125 / FGSC 7600</strain>
    </source>
</reference>
<keyword evidence="1" id="KW-0539">Nucleus</keyword>
<dbReference type="AlphaFoldDB" id="W7M1Z7"/>
<evidence type="ECO:0000313" key="4">
    <source>
        <dbReference type="Proteomes" id="UP000009096"/>
    </source>
</evidence>
<accession>W7M1Z7</accession>
<dbReference type="CDD" id="cd00067">
    <property type="entry name" value="GAL4"/>
    <property type="match status" value="1"/>
</dbReference>
<gene>
    <name evidence="3" type="ORF">FVEG_15314</name>
</gene>
<dbReference type="InterPro" id="IPR036864">
    <property type="entry name" value="Zn2-C6_fun-type_DNA-bd_sf"/>
</dbReference>
<feature type="domain" description="Zn(2)-C6 fungal-type" evidence="2">
    <location>
        <begin position="19"/>
        <end position="49"/>
    </location>
</feature>
<evidence type="ECO:0000259" key="2">
    <source>
        <dbReference type="PROSITE" id="PS50048"/>
    </source>
</evidence>
<proteinExistence type="predicted"/>
<dbReference type="Proteomes" id="UP000009096">
    <property type="component" value="Chromosome 2"/>
</dbReference>
<dbReference type="KEGG" id="fvr:FVEG_15314"/>
<dbReference type="Pfam" id="PF00172">
    <property type="entry name" value="Zn_clus"/>
    <property type="match status" value="1"/>
</dbReference>
<evidence type="ECO:0000313" key="3">
    <source>
        <dbReference type="EMBL" id="EWG41585.1"/>
    </source>
</evidence>
<dbReference type="InterPro" id="IPR001138">
    <property type="entry name" value="Zn2Cys6_DnaBD"/>
</dbReference>
<name>W7M1Z7_GIBM7</name>
<dbReference type="GO" id="GO:0008270">
    <property type="term" value="F:zinc ion binding"/>
    <property type="evidence" value="ECO:0007669"/>
    <property type="project" value="InterPro"/>
</dbReference>
<protein>
    <recommendedName>
        <fullName evidence="2">Zn(2)-C6 fungal-type domain-containing protein</fullName>
    </recommendedName>
</protein>
<dbReference type="OrthoDB" id="5095831at2759"/>
<dbReference type="GO" id="GO:0000981">
    <property type="term" value="F:DNA-binding transcription factor activity, RNA polymerase II-specific"/>
    <property type="evidence" value="ECO:0007669"/>
    <property type="project" value="InterPro"/>
</dbReference>
<dbReference type="Gene3D" id="4.10.240.10">
    <property type="entry name" value="Zn(2)-C6 fungal-type DNA-binding domain"/>
    <property type="match status" value="1"/>
</dbReference>
<dbReference type="EMBL" id="DS022245">
    <property type="protein sequence ID" value="EWG41585.1"/>
    <property type="molecule type" value="Genomic_DNA"/>
</dbReference>
<dbReference type="VEuPathDB" id="FungiDB:FVEG_15314"/>
<dbReference type="SMART" id="SM00066">
    <property type="entry name" value="GAL4"/>
    <property type="match status" value="1"/>
</dbReference>
<keyword evidence="4" id="KW-1185">Reference proteome</keyword>
<dbReference type="RefSeq" id="XP_018747776.1">
    <property type="nucleotide sequence ID" value="XM_018904437.1"/>
</dbReference>
<dbReference type="SUPFAM" id="SSF57701">
    <property type="entry name" value="Zn2/Cys6 DNA-binding domain"/>
    <property type="match status" value="1"/>
</dbReference>
<dbReference type="GeneID" id="30072190"/>
<dbReference type="EMBL" id="CM000579">
    <property type="protein sequence ID" value="EWG41585.1"/>
    <property type="molecule type" value="Genomic_DNA"/>
</dbReference>
<organism evidence="3 4">
    <name type="scientific">Gibberella moniliformis (strain M3125 / FGSC 7600)</name>
    <name type="common">Maize ear and stalk rot fungus</name>
    <name type="synonym">Fusarium verticillioides</name>
    <dbReference type="NCBI Taxonomy" id="334819"/>
    <lineage>
        <taxon>Eukaryota</taxon>
        <taxon>Fungi</taxon>
        <taxon>Dikarya</taxon>
        <taxon>Ascomycota</taxon>
        <taxon>Pezizomycotina</taxon>
        <taxon>Sordariomycetes</taxon>
        <taxon>Hypocreomycetidae</taxon>
        <taxon>Hypocreales</taxon>
        <taxon>Nectriaceae</taxon>
        <taxon>Fusarium</taxon>
        <taxon>Fusarium fujikuroi species complex</taxon>
    </lineage>
</organism>
<sequence>MSNSIMASRFRGDGKASLSCTRCINRKQTCDRVLPNCSRCASNPASCEYRYPTEPLTSAVGIDNSQPSPTDCFLFLGPCGWDLTEPGQAQLIKAMLAYDSNDPVAKAGLGDKVRRVFCDRGCTIQELLQDPVFESLPLVESLRTTGSPRHSHPGDSSWPILHLAVLLVATPPCDHKACSQTKRLYVAVKALFALMQLHFPNHAELVQTQGLIALYECGHGMLEHAHVTLNSAFTMAARLEVDLSSLLTSLEWRLSLMLIDSLVALQALHRKHDWIPLACPPHHDMVRAIKHNFTVLKTPNGTPRPDVASQRVLDLGTIAFQCGHILQHVHDSKRVPRTTGPHCELMVEIDNSIPPFGDDPKQLDLAELLGLPTSCVFAHMLEMYDSCFADSPIQGIERVIPVAERSYQQRLLGIQRAFIHRYSARATMDAKLSFARNSTEEENQKQFSLVRLVCILHSVLVTLQICRPGFYDERIIPVIPEMRRISRRWPAAEEYVNQICDDIQKRQQSKD</sequence>
<evidence type="ECO:0000256" key="1">
    <source>
        <dbReference type="ARBA" id="ARBA00023242"/>
    </source>
</evidence>
<dbReference type="PROSITE" id="PS50048">
    <property type="entry name" value="ZN2_CY6_FUNGAL_2"/>
    <property type="match status" value="1"/>
</dbReference>